<dbReference type="GO" id="GO:0008476">
    <property type="term" value="F:protein-tyrosine sulfotransferase activity"/>
    <property type="evidence" value="ECO:0007669"/>
    <property type="project" value="UniProtKB-EC"/>
</dbReference>
<evidence type="ECO:0000313" key="7">
    <source>
        <dbReference type="Proteomes" id="UP000324629"/>
    </source>
</evidence>
<dbReference type="GO" id="GO:0005794">
    <property type="term" value="C:Golgi apparatus"/>
    <property type="evidence" value="ECO:0007669"/>
    <property type="project" value="TreeGrafter"/>
</dbReference>
<keyword evidence="7" id="KW-1185">Reference proteome</keyword>
<evidence type="ECO:0000256" key="5">
    <source>
        <dbReference type="RuleBase" id="RU365018"/>
    </source>
</evidence>
<dbReference type="SUPFAM" id="SSF52540">
    <property type="entry name" value="P-loop containing nucleoside triphosphate hydrolases"/>
    <property type="match status" value="1"/>
</dbReference>
<proteinExistence type="inferred from homology"/>
<dbReference type="InterPro" id="IPR027417">
    <property type="entry name" value="P-loop_NTPase"/>
</dbReference>
<accession>A0A5J4N6P9</accession>
<gene>
    <name evidence="6" type="ORF">DEA37_0009859</name>
</gene>
<protein>
    <recommendedName>
        <fullName evidence="2 5">Protein-tyrosine sulfotransferase</fullName>
        <ecNumber evidence="2 5">2.8.2.20</ecNumber>
    </recommendedName>
</protein>
<feature type="non-terminal residue" evidence="6">
    <location>
        <position position="1"/>
    </location>
</feature>
<sequence>DQAVAAFILKTIEKRGSPAGYLCHKQPLTFVYLKYLARLFQRAKFIHMPRDGRAAVASSMEFELSTNQLRLAIHSESLAKWADSDYLTENPFMRTAHREILLLRLLGYANIGIPRNYHNLPVTLSYLT</sequence>
<comment type="function">
    <text evidence="5">Catalyzes the O-sulfation of tyrosine residues within acidic motifs of polypeptides, using 3'-phosphoadenylyl sulfate (PAPS) as cosubstrate.</text>
</comment>
<evidence type="ECO:0000256" key="4">
    <source>
        <dbReference type="ARBA" id="ARBA00048460"/>
    </source>
</evidence>
<comment type="catalytic activity">
    <reaction evidence="4 5">
        <text>L-tyrosyl-[protein] + 3'-phosphoadenylyl sulfate = O-sulfo-L-tyrosine-[protein] + adenosine 3',5'-bisphosphate + H(+)</text>
        <dbReference type="Rhea" id="RHEA:16801"/>
        <dbReference type="Rhea" id="RHEA-COMP:10136"/>
        <dbReference type="Rhea" id="RHEA-COMP:11688"/>
        <dbReference type="ChEBI" id="CHEBI:15378"/>
        <dbReference type="ChEBI" id="CHEBI:46858"/>
        <dbReference type="ChEBI" id="CHEBI:58339"/>
        <dbReference type="ChEBI" id="CHEBI:58343"/>
        <dbReference type="ChEBI" id="CHEBI:65286"/>
        <dbReference type="EC" id="2.8.2.20"/>
    </reaction>
</comment>
<evidence type="ECO:0000256" key="1">
    <source>
        <dbReference type="ARBA" id="ARBA00009988"/>
    </source>
</evidence>
<dbReference type="Pfam" id="PF13469">
    <property type="entry name" value="Sulfotransfer_3"/>
    <property type="match status" value="1"/>
</dbReference>
<dbReference type="EC" id="2.8.2.20" evidence="2 5"/>
<reference evidence="6 7" key="1">
    <citation type="journal article" date="2019" name="Gigascience">
        <title>Whole-genome sequence of the oriental lung fluke Paragonimus westermani.</title>
        <authorList>
            <person name="Oey H."/>
            <person name="Zakrzewski M."/>
            <person name="Narain K."/>
            <person name="Devi K.R."/>
            <person name="Agatsuma T."/>
            <person name="Nawaratna S."/>
            <person name="Gobert G.N."/>
            <person name="Jones M.K."/>
            <person name="Ragan M.A."/>
            <person name="McManus D.P."/>
            <person name="Krause L."/>
        </authorList>
    </citation>
    <scope>NUCLEOTIDE SEQUENCE [LARGE SCALE GENOMIC DNA]</scope>
    <source>
        <strain evidence="6 7">IND2009</strain>
    </source>
</reference>
<dbReference type="PANTHER" id="PTHR12788">
    <property type="entry name" value="PROTEIN-TYROSINE SULFOTRANSFERASE 2"/>
    <property type="match status" value="1"/>
</dbReference>
<evidence type="ECO:0000313" key="6">
    <source>
        <dbReference type="EMBL" id="KAA3671173.1"/>
    </source>
</evidence>
<organism evidence="6 7">
    <name type="scientific">Paragonimus westermani</name>
    <dbReference type="NCBI Taxonomy" id="34504"/>
    <lineage>
        <taxon>Eukaryota</taxon>
        <taxon>Metazoa</taxon>
        <taxon>Spiralia</taxon>
        <taxon>Lophotrochozoa</taxon>
        <taxon>Platyhelminthes</taxon>
        <taxon>Trematoda</taxon>
        <taxon>Digenea</taxon>
        <taxon>Plagiorchiida</taxon>
        <taxon>Troglotremata</taxon>
        <taxon>Troglotrematidae</taxon>
        <taxon>Paragonimus</taxon>
    </lineage>
</organism>
<name>A0A5J4N6P9_9TREM</name>
<dbReference type="Gene3D" id="3.40.50.300">
    <property type="entry name" value="P-loop containing nucleotide triphosphate hydrolases"/>
    <property type="match status" value="1"/>
</dbReference>
<evidence type="ECO:0000256" key="2">
    <source>
        <dbReference type="ARBA" id="ARBA00013262"/>
    </source>
</evidence>
<dbReference type="AlphaFoldDB" id="A0A5J4N6P9"/>
<keyword evidence="3 5" id="KW-0808">Transferase</keyword>
<dbReference type="EMBL" id="QNGE01007102">
    <property type="protein sequence ID" value="KAA3671173.1"/>
    <property type="molecule type" value="Genomic_DNA"/>
</dbReference>
<dbReference type="PANTHER" id="PTHR12788:SF10">
    <property type="entry name" value="PROTEIN-TYROSINE SULFOTRANSFERASE"/>
    <property type="match status" value="1"/>
</dbReference>
<comment type="caution">
    <text evidence="6">The sequence shown here is derived from an EMBL/GenBank/DDBJ whole genome shotgun (WGS) entry which is preliminary data.</text>
</comment>
<dbReference type="InterPro" id="IPR026634">
    <property type="entry name" value="TPST-like"/>
</dbReference>
<evidence type="ECO:0000256" key="3">
    <source>
        <dbReference type="ARBA" id="ARBA00022679"/>
    </source>
</evidence>
<dbReference type="Proteomes" id="UP000324629">
    <property type="component" value="Unassembled WGS sequence"/>
</dbReference>
<comment type="similarity">
    <text evidence="1 5">Belongs to the protein sulfotransferase family.</text>
</comment>